<accession>A0ABT9P9I8</accession>
<gene>
    <name evidence="1" type="ORF">J2S57_005108</name>
</gene>
<protein>
    <submittedName>
        <fullName evidence="1">Uncharacterized protein</fullName>
    </submittedName>
</protein>
<keyword evidence="2" id="KW-1185">Reference proteome</keyword>
<proteinExistence type="predicted"/>
<dbReference type="RefSeq" id="WP_307247475.1">
    <property type="nucleotide sequence ID" value="NZ_JAUSQZ010000001.1"/>
</dbReference>
<evidence type="ECO:0000313" key="2">
    <source>
        <dbReference type="Proteomes" id="UP001235712"/>
    </source>
</evidence>
<sequence>MSDKPEWPECQPFNWHQLQPDSFLYWMLPVVLPRGEAFEELAKASDDFKSVDLRITANGIEMDALAFLRGVHANMRLFAHREAERIVMEETSLTKVEETMASIREQVERHLREELTAAGVQLRDEEGW</sequence>
<organism evidence="1 2">
    <name type="scientific">Kineosporia succinea</name>
    <dbReference type="NCBI Taxonomy" id="84632"/>
    <lineage>
        <taxon>Bacteria</taxon>
        <taxon>Bacillati</taxon>
        <taxon>Actinomycetota</taxon>
        <taxon>Actinomycetes</taxon>
        <taxon>Kineosporiales</taxon>
        <taxon>Kineosporiaceae</taxon>
        <taxon>Kineosporia</taxon>
    </lineage>
</organism>
<dbReference type="Proteomes" id="UP001235712">
    <property type="component" value="Unassembled WGS sequence"/>
</dbReference>
<comment type="caution">
    <text evidence="1">The sequence shown here is derived from an EMBL/GenBank/DDBJ whole genome shotgun (WGS) entry which is preliminary data.</text>
</comment>
<name>A0ABT9P9I8_9ACTN</name>
<evidence type="ECO:0000313" key="1">
    <source>
        <dbReference type="EMBL" id="MDP9829359.1"/>
    </source>
</evidence>
<reference evidence="1 2" key="1">
    <citation type="submission" date="2023-07" db="EMBL/GenBank/DDBJ databases">
        <title>Sequencing the genomes of 1000 actinobacteria strains.</title>
        <authorList>
            <person name="Klenk H.-P."/>
        </authorList>
    </citation>
    <scope>NUCLEOTIDE SEQUENCE [LARGE SCALE GENOMIC DNA]</scope>
    <source>
        <strain evidence="1 2">DSM 44388</strain>
    </source>
</reference>
<dbReference type="EMBL" id="JAUSQZ010000001">
    <property type="protein sequence ID" value="MDP9829359.1"/>
    <property type="molecule type" value="Genomic_DNA"/>
</dbReference>